<dbReference type="SMART" id="SM00091">
    <property type="entry name" value="PAS"/>
    <property type="match status" value="2"/>
</dbReference>
<dbReference type="PROSITE" id="PS50109">
    <property type="entry name" value="HIS_KIN"/>
    <property type="match status" value="1"/>
</dbReference>
<keyword evidence="5" id="KW-0597">Phosphoprotein</keyword>
<dbReference type="SMART" id="SM00387">
    <property type="entry name" value="HATPase_c"/>
    <property type="match status" value="1"/>
</dbReference>
<evidence type="ECO:0000259" key="17">
    <source>
        <dbReference type="PROSITE" id="PS50112"/>
    </source>
</evidence>
<dbReference type="CDD" id="cd00075">
    <property type="entry name" value="HATPase"/>
    <property type="match status" value="1"/>
</dbReference>
<dbReference type="InterPro" id="IPR033463">
    <property type="entry name" value="sCache_3"/>
</dbReference>
<keyword evidence="8" id="KW-0547">Nucleotide-binding</keyword>
<comment type="caution">
    <text evidence="19">The sequence shown here is derived from an EMBL/GenBank/DDBJ whole genome shotgun (WGS) entry which is preliminary data.</text>
</comment>
<evidence type="ECO:0000256" key="15">
    <source>
        <dbReference type="SAM" id="Phobius"/>
    </source>
</evidence>
<keyword evidence="20" id="KW-1185">Reference proteome</keyword>
<dbReference type="EMBL" id="JACIGE010000001">
    <property type="protein sequence ID" value="MBB4246135.1"/>
    <property type="molecule type" value="Genomic_DNA"/>
</dbReference>
<evidence type="ECO:0000256" key="12">
    <source>
        <dbReference type="ARBA" id="ARBA00023012"/>
    </source>
</evidence>
<keyword evidence="4" id="KW-1003">Cell membrane</keyword>
<evidence type="ECO:0000256" key="8">
    <source>
        <dbReference type="ARBA" id="ARBA00022741"/>
    </source>
</evidence>
<dbReference type="RefSeq" id="WP_153114885.1">
    <property type="nucleotide sequence ID" value="NZ_JACIGE010000001.1"/>
</dbReference>
<dbReference type="CDD" id="cd00130">
    <property type="entry name" value="PAS"/>
    <property type="match status" value="1"/>
</dbReference>
<dbReference type="Pfam" id="PF13188">
    <property type="entry name" value="PAS_8"/>
    <property type="match status" value="1"/>
</dbReference>
<evidence type="ECO:0000256" key="14">
    <source>
        <dbReference type="SAM" id="Coils"/>
    </source>
</evidence>
<keyword evidence="10" id="KW-0067">ATP-binding</keyword>
<reference evidence="19 20" key="1">
    <citation type="submission" date="2020-08" db="EMBL/GenBank/DDBJ databases">
        <title>Genome sequencing of Purple Non-Sulfur Bacteria from various extreme environments.</title>
        <authorList>
            <person name="Mayer M."/>
        </authorList>
    </citation>
    <scope>NUCLEOTIDE SEQUENCE [LARGE SCALE GENOMIC DNA]</scope>
    <source>
        <strain evidence="19 20">2761</strain>
    </source>
</reference>
<evidence type="ECO:0000256" key="2">
    <source>
        <dbReference type="ARBA" id="ARBA00004651"/>
    </source>
</evidence>
<keyword evidence="14" id="KW-0175">Coiled coil</keyword>
<dbReference type="InterPro" id="IPR003661">
    <property type="entry name" value="HisK_dim/P_dom"/>
</dbReference>
<evidence type="ECO:0000313" key="20">
    <source>
        <dbReference type="Proteomes" id="UP000587070"/>
    </source>
</evidence>
<feature type="coiled-coil region" evidence="14">
    <location>
        <begin position="543"/>
        <end position="570"/>
    </location>
</feature>
<evidence type="ECO:0000256" key="9">
    <source>
        <dbReference type="ARBA" id="ARBA00022777"/>
    </source>
</evidence>
<dbReference type="Gene3D" id="3.30.565.10">
    <property type="entry name" value="Histidine kinase-like ATPase, C-terminal domain"/>
    <property type="match status" value="1"/>
</dbReference>
<dbReference type="OrthoDB" id="567977at2"/>
<keyword evidence="13 15" id="KW-0472">Membrane</keyword>
<keyword evidence="6" id="KW-0808">Transferase</keyword>
<dbReference type="InterPro" id="IPR036890">
    <property type="entry name" value="HATPase_C_sf"/>
</dbReference>
<comment type="subcellular location">
    <subcellularLocation>
        <location evidence="2">Cell membrane</location>
        <topology evidence="2">Multi-pass membrane protein</topology>
    </subcellularLocation>
</comment>
<dbReference type="Gene3D" id="3.30.450.20">
    <property type="entry name" value="PAS domain"/>
    <property type="match status" value="2"/>
</dbReference>
<evidence type="ECO:0000256" key="4">
    <source>
        <dbReference type="ARBA" id="ARBA00022475"/>
    </source>
</evidence>
<dbReference type="InterPro" id="IPR000014">
    <property type="entry name" value="PAS"/>
</dbReference>
<evidence type="ECO:0000256" key="11">
    <source>
        <dbReference type="ARBA" id="ARBA00022989"/>
    </source>
</evidence>
<evidence type="ECO:0000256" key="3">
    <source>
        <dbReference type="ARBA" id="ARBA00012438"/>
    </source>
</evidence>
<comment type="catalytic activity">
    <reaction evidence="1">
        <text>ATP + protein L-histidine = ADP + protein N-phospho-L-histidine.</text>
        <dbReference type="EC" id="2.7.13.3"/>
    </reaction>
</comment>
<dbReference type="PROSITE" id="PS50885">
    <property type="entry name" value="HAMP"/>
    <property type="match status" value="1"/>
</dbReference>
<name>A0A840G2G1_RHOTE</name>
<dbReference type="SUPFAM" id="SSF103190">
    <property type="entry name" value="Sensory domain-like"/>
    <property type="match status" value="1"/>
</dbReference>
<dbReference type="Gene3D" id="6.10.340.10">
    <property type="match status" value="1"/>
</dbReference>
<dbReference type="Pfam" id="PF02518">
    <property type="entry name" value="HATPase_c"/>
    <property type="match status" value="1"/>
</dbReference>
<dbReference type="FunFam" id="1.10.287.130:FF:000001">
    <property type="entry name" value="Two-component sensor histidine kinase"/>
    <property type="match status" value="1"/>
</dbReference>
<dbReference type="PRINTS" id="PR00344">
    <property type="entry name" value="BCTRLSENSOR"/>
</dbReference>
<dbReference type="Pfam" id="PF17202">
    <property type="entry name" value="sCache_3_3"/>
    <property type="match status" value="1"/>
</dbReference>
<feature type="domain" description="HAMP" evidence="18">
    <location>
        <begin position="373"/>
        <end position="426"/>
    </location>
</feature>
<dbReference type="SUPFAM" id="SSF47384">
    <property type="entry name" value="Homodimeric domain of signal transducing histidine kinase"/>
    <property type="match status" value="1"/>
</dbReference>
<dbReference type="NCBIfam" id="TIGR00229">
    <property type="entry name" value="sensory_box"/>
    <property type="match status" value="1"/>
</dbReference>
<dbReference type="InterPro" id="IPR005467">
    <property type="entry name" value="His_kinase_dom"/>
</dbReference>
<dbReference type="SMART" id="SM00388">
    <property type="entry name" value="HisKA"/>
    <property type="match status" value="1"/>
</dbReference>
<feature type="domain" description="Histidine kinase" evidence="16">
    <location>
        <begin position="719"/>
        <end position="937"/>
    </location>
</feature>
<keyword evidence="7 15" id="KW-0812">Transmembrane</keyword>
<dbReference type="AlphaFoldDB" id="A0A840G2G1"/>
<dbReference type="EC" id="2.7.13.3" evidence="3"/>
<feature type="domain" description="PAS" evidence="17">
    <location>
        <begin position="438"/>
        <end position="480"/>
    </location>
</feature>
<feature type="transmembrane region" description="Helical" evidence="15">
    <location>
        <begin position="347"/>
        <end position="369"/>
    </location>
</feature>
<evidence type="ECO:0000256" key="1">
    <source>
        <dbReference type="ARBA" id="ARBA00000085"/>
    </source>
</evidence>
<dbReference type="GO" id="GO:0000156">
    <property type="term" value="F:phosphorelay response regulator activity"/>
    <property type="evidence" value="ECO:0007669"/>
    <property type="project" value="TreeGrafter"/>
</dbReference>
<evidence type="ECO:0000259" key="16">
    <source>
        <dbReference type="PROSITE" id="PS50109"/>
    </source>
</evidence>
<dbReference type="GO" id="GO:0000155">
    <property type="term" value="F:phosphorelay sensor kinase activity"/>
    <property type="evidence" value="ECO:0007669"/>
    <property type="project" value="InterPro"/>
</dbReference>
<dbReference type="InterPro" id="IPR029151">
    <property type="entry name" value="Sensor-like_sf"/>
</dbReference>
<evidence type="ECO:0000256" key="7">
    <source>
        <dbReference type="ARBA" id="ARBA00022692"/>
    </source>
</evidence>
<sequence>MKEHATPPAAQSANPRAGNLLARLRQAWNSSLRFRLLSVGLAPLLIAFPVVIAVLVLVGGERANALLLSGAHGNLASAHNYLDQLKNDTGQRIFQLARSERLIYLLSRQADTPQLVELLSTAARGSGLDYLLVARQDGTVIAASSGVDRGSRLPDSHVLRQARLGVASAAYERFETAELASFAPRFVADARVEHAPVESGGTPSAETRGLLINAAAHFPLSVDTPDAILVGGILLNRNAPLIEHMREIIFPVGTLPDAAEGMTSLYLDGTRVAISRMHQQGSTDIGVRQKPEILAAVVGRGEAWFGDVELADKSYMAGFTPIVDGEGRRIGMIAAGFPDTPYRKSMLLLFAMIAALLALTMLVLSLGFLRTGSELTQRLAHMGSTMARVRQGNRSARHGEPIRDDELGRLGRDFDVLLETIAAQDARQLAAQAKIAEEAERWRALFEHERDGVAILNPDGSVFEANPACAAMLGYSGEELARMNVFDWDVSLERMYPARVMPELGASGRFFATEHRRKDGSTYPAEVSVSKVVWGDKTLVFSLQRDISKRKAVEAELEQYRLKLEELVDSRTRELNYRSEQLDAIFALSPDGFVSFDSELRVNFANLAFLGMTGMDAADIIGVDEQVFSDRLAAMCIASAPFPGVAALRTARQKLEEMGDIIGPDKRRPILLELASPNSRFLRVGIRTSATERVSQILYFRDVTRETEVDRLKSEFLSTAAHELRTPMASIYGYSELLLLQDFEPAMQREMLQTIARQADLMASIINELLDLARIEARRGTDFVIERLCVQEIVAEAVAGYKPPAGRPFPEVAGSAAPLFINADRHKMQQALLNILSNAYKYSPGGGAIELALRLDMRDDTRRVGVEVHDHGIGMTPAQLSRVCERFYCADTSGKIPGTGLGMSIVKEIVELHGGEIALGSEQGVGTTVTLWLPLAAD</sequence>
<dbReference type="SUPFAM" id="SSF55785">
    <property type="entry name" value="PYP-like sensor domain (PAS domain)"/>
    <property type="match status" value="2"/>
</dbReference>
<dbReference type="GO" id="GO:0005886">
    <property type="term" value="C:plasma membrane"/>
    <property type="evidence" value="ECO:0007669"/>
    <property type="project" value="UniProtKB-SubCell"/>
</dbReference>
<dbReference type="InterPro" id="IPR035965">
    <property type="entry name" value="PAS-like_dom_sf"/>
</dbReference>
<dbReference type="InterPro" id="IPR003594">
    <property type="entry name" value="HATPase_dom"/>
</dbReference>
<gene>
    <name evidence="19" type="ORF">GGD90_000484</name>
</gene>
<evidence type="ECO:0000259" key="18">
    <source>
        <dbReference type="PROSITE" id="PS50885"/>
    </source>
</evidence>
<evidence type="ECO:0000256" key="5">
    <source>
        <dbReference type="ARBA" id="ARBA00022553"/>
    </source>
</evidence>
<keyword evidence="11 15" id="KW-1133">Transmembrane helix</keyword>
<dbReference type="Proteomes" id="UP000587070">
    <property type="component" value="Unassembled WGS sequence"/>
</dbReference>
<dbReference type="InterPro" id="IPR004358">
    <property type="entry name" value="Sig_transdc_His_kin-like_C"/>
</dbReference>
<organism evidence="19 20">
    <name type="scientific">Rhodocyclus tenuis</name>
    <name type="common">Rhodospirillum tenue</name>
    <dbReference type="NCBI Taxonomy" id="1066"/>
    <lineage>
        <taxon>Bacteria</taxon>
        <taxon>Pseudomonadati</taxon>
        <taxon>Pseudomonadota</taxon>
        <taxon>Betaproteobacteria</taxon>
        <taxon>Rhodocyclales</taxon>
        <taxon>Rhodocyclaceae</taxon>
        <taxon>Rhodocyclus</taxon>
    </lineage>
</organism>
<dbReference type="GO" id="GO:0030295">
    <property type="term" value="F:protein kinase activator activity"/>
    <property type="evidence" value="ECO:0007669"/>
    <property type="project" value="TreeGrafter"/>
</dbReference>
<keyword evidence="12" id="KW-0902">Two-component regulatory system</keyword>
<dbReference type="SUPFAM" id="SSF55874">
    <property type="entry name" value="ATPase domain of HSP90 chaperone/DNA topoisomerase II/histidine kinase"/>
    <property type="match status" value="1"/>
</dbReference>
<evidence type="ECO:0000256" key="6">
    <source>
        <dbReference type="ARBA" id="ARBA00022679"/>
    </source>
</evidence>
<dbReference type="Gene3D" id="1.10.287.130">
    <property type="match status" value="1"/>
</dbReference>
<dbReference type="CDD" id="cd00082">
    <property type="entry name" value="HisKA"/>
    <property type="match status" value="1"/>
</dbReference>
<dbReference type="InterPro" id="IPR050351">
    <property type="entry name" value="BphY/WalK/GraS-like"/>
</dbReference>
<dbReference type="Pfam" id="PF00512">
    <property type="entry name" value="HisKA"/>
    <property type="match status" value="1"/>
</dbReference>
<dbReference type="GO" id="GO:0007234">
    <property type="term" value="P:osmosensory signaling via phosphorelay pathway"/>
    <property type="evidence" value="ECO:0007669"/>
    <property type="project" value="TreeGrafter"/>
</dbReference>
<dbReference type="InterPro" id="IPR036097">
    <property type="entry name" value="HisK_dim/P_sf"/>
</dbReference>
<dbReference type="PANTHER" id="PTHR42878:SF7">
    <property type="entry name" value="SENSOR HISTIDINE KINASE GLRK"/>
    <property type="match status" value="1"/>
</dbReference>
<dbReference type="GO" id="GO:0005524">
    <property type="term" value="F:ATP binding"/>
    <property type="evidence" value="ECO:0007669"/>
    <property type="project" value="UniProtKB-KW"/>
</dbReference>
<keyword evidence="9" id="KW-0418">Kinase</keyword>
<dbReference type="PROSITE" id="PS50112">
    <property type="entry name" value="PAS"/>
    <property type="match status" value="1"/>
</dbReference>
<feature type="transmembrane region" description="Helical" evidence="15">
    <location>
        <begin position="36"/>
        <end position="58"/>
    </location>
</feature>
<evidence type="ECO:0000256" key="13">
    <source>
        <dbReference type="ARBA" id="ARBA00023136"/>
    </source>
</evidence>
<dbReference type="InterPro" id="IPR003660">
    <property type="entry name" value="HAMP_dom"/>
</dbReference>
<dbReference type="PANTHER" id="PTHR42878">
    <property type="entry name" value="TWO-COMPONENT HISTIDINE KINASE"/>
    <property type="match status" value="1"/>
</dbReference>
<protein>
    <recommendedName>
        <fullName evidence="3">histidine kinase</fullName>
        <ecNumber evidence="3">2.7.13.3</ecNumber>
    </recommendedName>
</protein>
<dbReference type="Pfam" id="PF13426">
    <property type="entry name" value="PAS_9"/>
    <property type="match status" value="1"/>
</dbReference>
<evidence type="ECO:0000313" key="19">
    <source>
        <dbReference type="EMBL" id="MBB4246135.1"/>
    </source>
</evidence>
<evidence type="ECO:0000256" key="10">
    <source>
        <dbReference type="ARBA" id="ARBA00022840"/>
    </source>
</evidence>
<accession>A0A840G2G1</accession>
<proteinExistence type="predicted"/>